<sequence length="86" mass="8892">MGKPEGDAHSSTTETTHLDAFSVKVTSSLARGTADPAVAIGLGRFFCTPILPLAVGCLGWLAQSRAWIATFNYAGYFAGSLAASRG</sequence>
<dbReference type="EMBL" id="REGC01000017">
    <property type="protein sequence ID" value="RMB57030.1"/>
    <property type="molecule type" value="Genomic_DNA"/>
</dbReference>
<dbReference type="Proteomes" id="UP000270649">
    <property type="component" value="Unassembled WGS sequence"/>
</dbReference>
<dbReference type="Pfam" id="PF06779">
    <property type="entry name" value="MFS_4"/>
    <property type="match status" value="1"/>
</dbReference>
<organism evidence="1 2">
    <name type="scientific">Corynebacterium macginleyi</name>
    <dbReference type="NCBI Taxonomy" id="38290"/>
    <lineage>
        <taxon>Bacteria</taxon>
        <taxon>Bacillati</taxon>
        <taxon>Actinomycetota</taxon>
        <taxon>Actinomycetes</taxon>
        <taxon>Mycobacteriales</taxon>
        <taxon>Corynebacteriaceae</taxon>
        <taxon>Corynebacterium</taxon>
    </lineage>
</organism>
<name>A0A3M0FW85_9CORY</name>
<protein>
    <submittedName>
        <fullName evidence="1">YbfB/YjiJ family MFS transporter</fullName>
    </submittedName>
</protein>
<gene>
    <name evidence="1" type="ORF">D9543_10280</name>
</gene>
<evidence type="ECO:0000313" key="2">
    <source>
        <dbReference type="Proteomes" id="UP000270649"/>
    </source>
</evidence>
<dbReference type="OrthoDB" id="9797953at2"/>
<reference evidence="1 2" key="1">
    <citation type="submission" date="2018-10" db="EMBL/GenBank/DDBJ databases">
        <title>Corynebacterium macginleyi genome sequencing and assembly of the type strain and two clinical samples.</title>
        <authorList>
            <person name="Bernier A.-M."/>
            <person name="Bernard K."/>
        </authorList>
    </citation>
    <scope>NUCLEOTIDE SEQUENCE [LARGE SCALE GENOMIC DNA]</scope>
    <source>
        <strain evidence="1 2">NML 120205</strain>
    </source>
</reference>
<dbReference type="AlphaFoldDB" id="A0A3M0FW85"/>
<comment type="caution">
    <text evidence="1">The sequence shown here is derived from an EMBL/GenBank/DDBJ whole genome shotgun (WGS) entry which is preliminary data.</text>
</comment>
<proteinExistence type="predicted"/>
<evidence type="ECO:0000313" key="1">
    <source>
        <dbReference type="EMBL" id="RMB57030.1"/>
    </source>
</evidence>
<dbReference type="InterPro" id="IPR010645">
    <property type="entry name" value="MFS_4"/>
</dbReference>
<accession>A0A3M0FW85</accession>